<dbReference type="eggNOG" id="COG0456">
    <property type="taxonomic scope" value="Bacteria"/>
</dbReference>
<comment type="caution">
    <text evidence="4">The sequence shown here is derived from an EMBL/GenBank/DDBJ whole genome shotgun (WGS) entry which is preliminary data.</text>
</comment>
<dbReference type="EMBL" id="CANL01000002">
    <property type="protein sequence ID" value="CCM62265.1"/>
    <property type="molecule type" value="Genomic_DNA"/>
</dbReference>
<dbReference type="PANTHER" id="PTHR43420">
    <property type="entry name" value="ACETYLTRANSFERASE"/>
    <property type="match status" value="1"/>
</dbReference>
<dbReference type="Proteomes" id="UP000018291">
    <property type="component" value="Unassembled WGS sequence"/>
</dbReference>
<dbReference type="InterPro" id="IPR000182">
    <property type="entry name" value="GNAT_dom"/>
</dbReference>
<keyword evidence="1" id="KW-0808">Transferase</keyword>
<evidence type="ECO:0000313" key="4">
    <source>
        <dbReference type="EMBL" id="CCM62265.1"/>
    </source>
</evidence>
<dbReference type="Gene3D" id="3.40.630.30">
    <property type="match status" value="1"/>
</dbReference>
<dbReference type="InterPro" id="IPR050680">
    <property type="entry name" value="YpeA/RimI_acetyltransf"/>
</dbReference>
<dbReference type="PROSITE" id="PS51186">
    <property type="entry name" value="GNAT"/>
    <property type="match status" value="1"/>
</dbReference>
<dbReference type="AlphaFoldDB" id="R4YWF2"/>
<protein>
    <recommendedName>
        <fullName evidence="3">N-acetyltransferase domain-containing protein</fullName>
    </recommendedName>
</protein>
<dbReference type="InterPro" id="IPR016181">
    <property type="entry name" value="Acyl_CoA_acyltransferase"/>
</dbReference>
<reference evidence="4 5" key="1">
    <citation type="journal article" date="2013" name="ISME J.">
        <title>Metabolic model for the filamentous 'Candidatus Microthrix parvicella' based on genomic and metagenomic analyses.</title>
        <authorList>
            <person name="Jon McIlroy S."/>
            <person name="Kristiansen R."/>
            <person name="Albertsen M."/>
            <person name="Michael Karst S."/>
            <person name="Rossetti S."/>
            <person name="Lund Nielsen J."/>
            <person name="Tandoi V."/>
            <person name="James Seviour R."/>
            <person name="Nielsen P.H."/>
        </authorList>
    </citation>
    <scope>NUCLEOTIDE SEQUENCE [LARGE SCALE GENOMIC DNA]</scope>
    <source>
        <strain evidence="4 5">RN1</strain>
    </source>
</reference>
<name>R4YWF2_9ACTN</name>
<accession>R4YWF2</accession>
<gene>
    <name evidence="4" type="ORF">BN381_100152</name>
</gene>
<organism evidence="4 5">
    <name type="scientific">Candidatus Neomicrothrix parvicella RN1</name>
    <dbReference type="NCBI Taxonomy" id="1229780"/>
    <lineage>
        <taxon>Bacteria</taxon>
        <taxon>Bacillati</taxon>
        <taxon>Actinomycetota</taxon>
        <taxon>Acidimicrobiia</taxon>
        <taxon>Acidimicrobiales</taxon>
        <taxon>Microthrixaceae</taxon>
        <taxon>Candidatus Neomicrothrix</taxon>
    </lineage>
</organism>
<evidence type="ECO:0000256" key="1">
    <source>
        <dbReference type="ARBA" id="ARBA00022679"/>
    </source>
</evidence>
<dbReference type="CDD" id="cd04301">
    <property type="entry name" value="NAT_SF"/>
    <property type="match status" value="1"/>
</dbReference>
<feature type="domain" description="N-acetyltransferase" evidence="3">
    <location>
        <begin position="74"/>
        <end position="211"/>
    </location>
</feature>
<dbReference type="STRING" id="1229780.BN381_100152"/>
<dbReference type="RefSeq" id="WP_012223493.1">
    <property type="nucleotide sequence ID" value="NZ_HG422565.1"/>
</dbReference>
<sequence length="217" mass="23693">MTAQLAVDARGAHPSVAGVGRCVADATERGFDRILTAALHRDDLFPFVHHGFEPVEELVVLAHDLIEVPVAPAYRLRSFRLRYRNEVLEVDQRSFEEFWQLDSGGLDEAFGATPRARGRLIRDAGGVVAYSVVGLAGAEAFIQRLAVDPAHQGVGLGRALTADALGWAKIRSARVAFVNTQATNTAALGLYERLGFERRRAPLTVMELHLAGRDTPR</sequence>
<dbReference type="GO" id="GO:0016747">
    <property type="term" value="F:acyltransferase activity, transferring groups other than amino-acyl groups"/>
    <property type="evidence" value="ECO:0007669"/>
    <property type="project" value="InterPro"/>
</dbReference>
<dbReference type="SUPFAM" id="SSF55729">
    <property type="entry name" value="Acyl-CoA N-acyltransferases (Nat)"/>
    <property type="match status" value="1"/>
</dbReference>
<evidence type="ECO:0000313" key="5">
    <source>
        <dbReference type="Proteomes" id="UP000018291"/>
    </source>
</evidence>
<keyword evidence="2" id="KW-0012">Acyltransferase</keyword>
<proteinExistence type="predicted"/>
<evidence type="ECO:0000259" key="3">
    <source>
        <dbReference type="PROSITE" id="PS51186"/>
    </source>
</evidence>
<keyword evidence="5" id="KW-1185">Reference proteome</keyword>
<evidence type="ECO:0000256" key="2">
    <source>
        <dbReference type="ARBA" id="ARBA00023315"/>
    </source>
</evidence>
<dbReference type="Pfam" id="PF00583">
    <property type="entry name" value="Acetyltransf_1"/>
    <property type="match status" value="1"/>
</dbReference>
<dbReference type="HOGENOM" id="CLU_1270372_0_0_11"/>